<dbReference type="Proteomes" id="UP000235965">
    <property type="component" value="Unassembled WGS sequence"/>
</dbReference>
<dbReference type="PANTHER" id="PTHR46599:SF3">
    <property type="entry name" value="PIGGYBAC TRANSPOSABLE ELEMENT-DERIVED PROTEIN 4"/>
    <property type="match status" value="1"/>
</dbReference>
<sequence>MLRHETNRYYLQLREQYDRSYKAVKWMEVTSAEERKFFAIIFLFGHTRRDNLKEYWSTDPILQPILIKDRGDQYLAYYSFSRKTVKWTKNVALWLINCAIFTSFLVFKNLNPHSKFSISAECGKSLGYRPHGGGRIGGRHRLSVTRSINPSVTGAFKSFLHSNAGGYLNNLIGECST</sequence>
<dbReference type="InParanoid" id="A0A2J7PRG9"/>
<keyword evidence="3" id="KW-1185">Reference proteome</keyword>
<keyword evidence="1" id="KW-1133">Transmembrane helix</keyword>
<dbReference type="PANTHER" id="PTHR46599">
    <property type="entry name" value="PIGGYBAC TRANSPOSABLE ELEMENT-DERIVED PROTEIN 4"/>
    <property type="match status" value="1"/>
</dbReference>
<organism evidence="2 3">
    <name type="scientific">Cryptotermes secundus</name>
    <dbReference type="NCBI Taxonomy" id="105785"/>
    <lineage>
        <taxon>Eukaryota</taxon>
        <taxon>Metazoa</taxon>
        <taxon>Ecdysozoa</taxon>
        <taxon>Arthropoda</taxon>
        <taxon>Hexapoda</taxon>
        <taxon>Insecta</taxon>
        <taxon>Pterygota</taxon>
        <taxon>Neoptera</taxon>
        <taxon>Polyneoptera</taxon>
        <taxon>Dictyoptera</taxon>
        <taxon>Blattodea</taxon>
        <taxon>Blattoidea</taxon>
        <taxon>Termitoidae</taxon>
        <taxon>Kalotermitidae</taxon>
        <taxon>Cryptotermitinae</taxon>
        <taxon>Cryptotermes</taxon>
    </lineage>
</organism>
<evidence type="ECO:0000313" key="3">
    <source>
        <dbReference type="Proteomes" id="UP000235965"/>
    </source>
</evidence>
<keyword evidence="1" id="KW-0812">Transmembrane</keyword>
<reference evidence="2 3" key="1">
    <citation type="submission" date="2017-12" db="EMBL/GenBank/DDBJ databases">
        <title>Hemimetabolous genomes reveal molecular basis of termite eusociality.</title>
        <authorList>
            <person name="Harrison M.C."/>
            <person name="Jongepier E."/>
            <person name="Robertson H.M."/>
            <person name="Arning N."/>
            <person name="Bitard-Feildel T."/>
            <person name="Chao H."/>
            <person name="Childers C.P."/>
            <person name="Dinh H."/>
            <person name="Doddapaneni H."/>
            <person name="Dugan S."/>
            <person name="Gowin J."/>
            <person name="Greiner C."/>
            <person name="Han Y."/>
            <person name="Hu H."/>
            <person name="Hughes D.S.T."/>
            <person name="Huylmans A.-K."/>
            <person name="Kemena C."/>
            <person name="Kremer L.P.M."/>
            <person name="Lee S.L."/>
            <person name="Lopez-Ezquerra A."/>
            <person name="Mallet L."/>
            <person name="Monroy-Kuhn J.M."/>
            <person name="Moser A."/>
            <person name="Murali S.C."/>
            <person name="Muzny D.M."/>
            <person name="Otani S."/>
            <person name="Piulachs M.-D."/>
            <person name="Poelchau M."/>
            <person name="Qu J."/>
            <person name="Schaub F."/>
            <person name="Wada-Katsumata A."/>
            <person name="Worley K.C."/>
            <person name="Xie Q."/>
            <person name="Ylla G."/>
            <person name="Poulsen M."/>
            <person name="Gibbs R.A."/>
            <person name="Schal C."/>
            <person name="Richards S."/>
            <person name="Belles X."/>
            <person name="Korb J."/>
            <person name="Bornberg-Bauer E."/>
        </authorList>
    </citation>
    <scope>NUCLEOTIDE SEQUENCE [LARGE SCALE GENOMIC DNA]</scope>
    <source>
        <tissue evidence="2">Whole body</tissue>
    </source>
</reference>
<protein>
    <recommendedName>
        <fullName evidence="4">PiggyBac transposable element-derived protein domain-containing protein</fullName>
    </recommendedName>
</protein>
<dbReference type="EMBL" id="NEVH01021963">
    <property type="protein sequence ID" value="PNF18931.1"/>
    <property type="molecule type" value="Genomic_DNA"/>
</dbReference>
<accession>A0A2J7PRG9</accession>
<comment type="caution">
    <text evidence="2">The sequence shown here is derived from an EMBL/GenBank/DDBJ whole genome shotgun (WGS) entry which is preliminary data.</text>
</comment>
<keyword evidence="1" id="KW-0472">Membrane</keyword>
<evidence type="ECO:0000256" key="1">
    <source>
        <dbReference type="SAM" id="Phobius"/>
    </source>
</evidence>
<feature type="transmembrane region" description="Helical" evidence="1">
    <location>
        <begin position="91"/>
        <end position="107"/>
    </location>
</feature>
<gene>
    <name evidence="2" type="ORF">B7P43_G15740</name>
</gene>
<evidence type="ECO:0000313" key="2">
    <source>
        <dbReference type="EMBL" id="PNF18931.1"/>
    </source>
</evidence>
<dbReference type="AlphaFoldDB" id="A0A2J7PRG9"/>
<proteinExistence type="predicted"/>
<name>A0A2J7PRG9_9NEOP</name>
<evidence type="ECO:0008006" key="4">
    <source>
        <dbReference type="Google" id="ProtNLM"/>
    </source>
</evidence>